<dbReference type="InterPro" id="IPR012093">
    <property type="entry name" value="Pirin"/>
</dbReference>
<dbReference type="PANTHER" id="PTHR13903">
    <property type="entry name" value="PIRIN-RELATED"/>
    <property type="match status" value="1"/>
</dbReference>
<accession>A0A2P2KTB0</accession>
<dbReference type="EMBL" id="GGEC01028487">
    <property type="protein sequence ID" value="MBX08971.1"/>
    <property type="molecule type" value="Transcribed_RNA"/>
</dbReference>
<dbReference type="InterPro" id="IPR014710">
    <property type="entry name" value="RmlC-like_jellyroll"/>
</dbReference>
<dbReference type="AlphaFoldDB" id="A0A2P2KTB0"/>
<proteinExistence type="predicted"/>
<organism evidence="1">
    <name type="scientific">Rhizophora mucronata</name>
    <name type="common">Asiatic mangrove</name>
    <dbReference type="NCBI Taxonomy" id="61149"/>
    <lineage>
        <taxon>Eukaryota</taxon>
        <taxon>Viridiplantae</taxon>
        <taxon>Streptophyta</taxon>
        <taxon>Embryophyta</taxon>
        <taxon>Tracheophyta</taxon>
        <taxon>Spermatophyta</taxon>
        <taxon>Magnoliopsida</taxon>
        <taxon>eudicotyledons</taxon>
        <taxon>Gunneridae</taxon>
        <taxon>Pentapetalae</taxon>
        <taxon>rosids</taxon>
        <taxon>fabids</taxon>
        <taxon>Malpighiales</taxon>
        <taxon>Rhizophoraceae</taxon>
        <taxon>Rhizophora</taxon>
    </lineage>
</organism>
<evidence type="ECO:0000313" key="1">
    <source>
        <dbReference type="EMBL" id="MBX08971.1"/>
    </source>
</evidence>
<reference evidence="1" key="1">
    <citation type="submission" date="2018-02" db="EMBL/GenBank/DDBJ databases">
        <title>Rhizophora mucronata_Transcriptome.</title>
        <authorList>
            <person name="Meera S.P."/>
            <person name="Sreeshan A."/>
            <person name="Augustine A."/>
        </authorList>
    </citation>
    <scope>NUCLEOTIDE SEQUENCE</scope>
    <source>
        <tissue evidence="1">Leaf</tissue>
    </source>
</reference>
<dbReference type="InterPro" id="IPR011051">
    <property type="entry name" value="RmlC_Cupin_sf"/>
</dbReference>
<dbReference type="Gene3D" id="2.60.120.10">
    <property type="entry name" value="Jelly Rolls"/>
    <property type="match status" value="1"/>
</dbReference>
<dbReference type="PANTHER" id="PTHR13903:SF8">
    <property type="entry name" value="PIRIN"/>
    <property type="match status" value="1"/>
</dbReference>
<protein>
    <submittedName>
        <fullName evidence="1">Pirin-like family protein</fullName>
    </submittedName>
</protein>
<dbReference type="SUPFAM" id="SSF51182">
    <property type="entry name" value="RmlC-like cupins"/>
    <property type="match status" value="1"/>
</dbReference>
<sequence length="131" mass="14956">MRAICQKLLLNLNLLCPLSTKANRKIEAFQSVRSIMSESDQSHEFESPRLVTKKVQAKLRHEGDGALVRRGIGTSELKSLDPFLMLDDFSVAPPAGFPDHPHRGSLILFTSCNVQHIHVHFLMWILIFYRF</sequence>
<name>A0A2P2KTB0_RHIMU</name>